<dbReference type="AlphaFoldDB" id="A0A699X7Q7"/>
<sequence>GHSPASRISVRQGLRARAGPARAVARLARAGWLAHHGSTQTDASPLLAAGLNQ</sequence>
<evidence type="ECO:0000313" key="1">
    <source>
        <dbReference type="EMBL" id="GFD55569.1"/>
    </source>
</evidence>
<comment type="caution">
    <text evidence="1">The sequence shown here is derived from an EMBL/GenBank/DDBJ whole genome shotgun (WGS) entry which is preliminary data.</text>
</comment>
<organism evidence="1">
    <name type="scientific">Tanacetum cinerariifolium</name>
    <name type="common">Dalmatian daisy</name>
    <name type="synonym">Chrysanthemum cinerariifolium</name>
    <dbReference type="NCBI Taxonomy" id="118510"/>
    <lineage>
        <taxon>Eukaryota</taxon>
        <taxon>Viridiplantae</taxon>
        <taxon>Streptophyta</taxon>
        <taxon>Embryophyta</taxon>
        <taxon>Tracheophyta</taxon>
        <taxon>Spermatophyta</taxon>
        <taxon>Magnoliopsida</taxon>
        <taxon>eudicotyledons</taxon>
        <taxon>Gunneridae</taxon>
        <taxon>Pentapetalae</taxon>
        <taxon>asterids</taxon>
        <taxon>campanulids</taxon>
        <taxon>Asterales</taxon>
        <taxon>Asteraceae</taxon>
        <taxon>Asteroideae</taxon>
        <taxon>Anthemideae</taxon>
        <taxon>Anthemidinae</taxon>
        <taxon>Tanacetum</taxon>
    </lineage>
</organism>
<proteinExistence type="predicted"/>
<dbReference type="EMBL" id="BKCJ011819354">
    <property type="protein sequence ID" value="GFD55569.1"/>
    <property type="molecule type" value="Genomic_DNA"/>
</dbReference>
<accession>A0A699X7Q7</accession>
<feature type="non-terminal residue" evidence="1">
    <location>
        <position position="1"/>
    </location>
</feature>
<gene>
    <name evidence="1" type="ORF">Tci_927538</name>
</gene>
<name>A0A699X7Q7_TANCI</name>
<protein>
    <submittedName>
        <fullName evidence="1">Uncharacterized protein</fullName>
    </submittedName>
</protein>
<reference evidence="1" key="1">
    <citation type="journal article" date="2019" name="Sci. Rep.">
        <title>Draft genome of Tanacetum cinerariifolium, the natural source of mosquito coil.</title>
        <authorList>
            <person name="Yamashiro T."/>
            <person name="Shiraishi A."/>
            <person name="Satake H."/>
            <person name="Nakayama K."/>
        </authorList>
    </citation>
    <scope>NUCLEOTIDE SEQUENCE</scope>
</reference>